<dbReference type="Proteomes" id="UP000838412">
    <property type="component" value="Chromosome 7"/>
</dbReference>
<evidence type="ECO:0000313" key="3">
    <source>
        <dbReference type="Proteomes" id="UP000838412"/>
    </source>
</evidence>
<organism evidence="2 3">
    <name type="scientific">Branchiostoma lanceolatum</name>
    <name type="common">Common lancelet</name>
    <name type="synonym">Amphioxus lanceolatum</name>
    <dbReference type="NCBI Taxonomy" id="7740"/>
    <lineage>
        <taxon>Eukaryota</taxon>
        <taxon>Metazoa</taxon>
        <taxon>Chordata</taxon>
        <taxon>Cephalochordata</taxon>
        <taxon>Leptocardii</taxon>
        <taxon>Amphioxiformes</taxon>
        <taxon>Branchiostomatidae</taxon>
        <taxon>Branchiostoma</taxon>
    </lineage>
</organism>
<reference evidence="2" key="1">
    <citation type="submission" date="2022-01" db="EMBL/GenBank/DDBJ databases">
        <authorList>
            <person name="Braso-Vives M."/>
        </authorList>
    </citation>
    <scope>NUCLEOTIDE SEQUENCE</scope>
</reference>
<dbReference type="OrthoDB" id="10529583at2759"/>
<feature type="region of interest" description="Disordered" evidence="1">
    <location>
        <begin position="1"/>
        <end position="32"/>
    </location>
</feature>
<evidence type="ECO:0000313" key="2">
    <source>
        <dbReference type="EMBL" id="CAH1270662.1"/>
    </source>
</evidence>
<name>A0A8K0A9P6_BRALA</name>
<dbReference type="EMBL" id="OV696692">
    <property type="protein sequence ID" value="CAH1270662.1"/>
    <property type="molecule type" value="Genomic_DNA"/>
</dbReference>
<sequence length="80" mass="8650">MNPSEESESRGMLGSGSRSRRMRTMRGSGAQTVRDLRNNMGKFCLLNHLPGAGTVSHGRTHLAQPAKNPCVAIVRRFGGV</sequence>
<protein>
    <submittedName>
        <fullName evidence="2">Hypp4380 protein</fullName>
    </submittedName>
</protein>
<keyword evidence="3" id="KW-1185">Reference proteome</keyword>
<gene>
    <name evidence="2" type="primary">Hypp4380</name>
    <name evidence="2" type="ORF">BLAG_LOCUS22878</name>
</gene>
<accession>A0A8K0A9P6</accession>
<dbReference type="AlphaFoldDB" id="A0A8K0A9P6"/>
<proteinExistence type="predicted"/>
<evidence type="ECO:0000256" key="1">
    <source>
        <dbReference type="SAM" id="MobiDB-lite"/>
    </source>
</evidence>